<protein>
    <submittedName>
        <fullName evidence="1">Uncharacterized protein</fullName>
    </submittedName>
</protein>
<keyword evidence="2" id="KW-1185">Reference proteome</keyword>
<name>A0ACC2VGH7_9TREE</name>
<accession>A0ACC2VGH7</accession>
<sequence length="383" mass="40804">MNTATPGISTKHSIGSAGDLHDATPVLASIQGRQRRASSDDTAADSSEEGGAGRGDRVGEKQAVREDVVPAVSGPPASGPPFRKFGHKFSDPEIAPIRKVALKIIIIYVGLLTVGKYGTPWHAPARADKNNAGLLVMWLALPMYWGSFWKASTHSENLTVMILNRDSPSSTSLGSAVVTAGINNRNGNALNGSLVGRLGFFEGDVSSYPDEASVVHAVVENDYWGVVVGKPFSHLFNSRTTGFLYTSHAHTVNTDATARLQAARQIGNSTYDPRSAIGFYYAQGRMENAVNGYLVPIASSVLTQAAERWAIQSISEYLTSNTGNATAIQTLASAPRTVTSAVSYTLHNLRPFSTPTATAVTLVGQIYMLIIRILFSSRFASTG</sequence>
<comment type="caution">
    <text evidence="1">The sequence shown here is derived from an EMBL/GenBank/DDBJ whole genome shotgun (WGS) entry which is preliminary data.</text>
</comment>
<reference evidence="1" key="1">
    <citation type="submission" date="2023-04" db="EMBL/GenBank/DDBJ databases">
        <title>Draft Genome sequencing of Naganishia species isolated from polar environments using Oxford Nanopore Technology.</title>
        <authorList>
            <person name="Leo P."/>
            <person name="Venkateswaran K."/>
        </authorList>
    </citation>
    <scope>NUCLEOTIDE SEQUENCE</scope>
    <source>
        <strain evidence="1">MNA-CCFEE 5423</strain>
    </source>
</reference>
<dbReference type="EMBL" id="JASBWT010000015">
    <property type="protein sequence ID" value="KAJ9098099.1"/>
    <property type="molecule type" value="Genomic_DNA"/>
</dbReference>
<evidence type="ECO:0000313" key="2">
    <source>
        <dbReference type="Proteomes" id="UP001227268"/>
    </source>
</evidence>
<evidence type="ECO:0000313" key="1">
    <source>
        <dbReference type="EMBL" id="KAJ9098099.1"/>
    </source>
</evidence>
<gene>
    <name evidence="1" type="ORF">QFC21_004428</name>
</gene>
<organism evidence="1 2">
    <name type="scientific">Naganishia friedmannii</name>
    <dbReference type="NCBI Taxonomy" id="89922"/>
    <lineage>
        <taxon>Eukaryota</taxon>
        <taxon>Fungi</taxon>
        <taxon>Dikarya</taxon>
        <taxon>Basidiomycota</taxon>
        <taxon>Agaricomycotina</taxon>
        <taxon>Tremellomycetes</taxon>
        <taxon>Filobasidiales</taxon>
        <taxon>Filobasidiaceae</taxon>
        <taxon>Naganishia</taxon>
    </lineage>
</organism>
<proteinExistence type="predicted"/>
<dbReference type="Proteomes" id="UP001227268">
    <property type="component" value="Unassembled WGS sequence"/>
</dbReference>